<sequence>MNDADFEKAAKTNLEQRFPYFETGLDRIAKTPSPRLIECHLPLSLLPDQINEKKPKIVYVARNPEDIVFSYYTFAIKFMNSVPFTGTFEDYCRLFVTDKGRVGLKSDYG</sequence>
<dbReference type="InterPro" id="IPR000863">
    <property type="entry name" value="Sulfotransferase_dom"/>
</dbReference>
<evidence type="ECO:0000256" key="1">
    <source>
        <dbReference type="ARBA" id="ARBA00005771"/>
    </source>
</evidence>
<dbReference type="Proteomes" id="UP000735302">
    <property type="component" value="Unassembled WGS sequence"/>
</dbReference>
<feature type="domain" description="Sulfotransferase" evidence="3">
    <location>
        <begin position="3"/>
        <end position="103"/>
    </location>
</feature>
<accession>A0AAV4BUK9</accession>
<organism evidence="4 5">
    <name type="scientific">Plakobranchus ocellatus</name>
    <dbReference type="NCBI Taxonomy" id="259542"/>
    <lineage>
        <taxon>Eukaryota</taxon>
        <taxon>Metazoa</taxon>
        <taxon>Spiralia</taxon>
        <taxon>Lophotrochozoa</taxon>
        <taxon>Mollusca</taxon>
        <taxon>Gastropoda</taxon>
        <taxon>Heterobranchia</taxon>
        <taxon>Euthyneura</taxon>
        <taxon>Panpulmonata</taxon>
        <taxon>Sacoglossa</taxon>
        <taxon>Placobranchoidea</taxon>
        <taxon>Plakobranchidae</taxon>
        <taxon>Plakobranchus</taxon>
    </lineage>
</organism>
<keyword evidence="2" id="KW-0808">Transferase</keyword>
<dbReference type="SUPFAM" id="SSF52540">
    <property type="entry name" value="P-loop containing nucleoside triphosphate hydrolases"/>
    <property type="match status" value="1"/>
</dbReference>
<name>A0AAV4BUK9_9GAST</name>
<dbReference type="GO" id="GO:0008146">
    <property type="term" value="F:sulfotransferase activity"/>
    <property type="evidence" value="ECO:0007669"/>
    <property type="project" value="InterPro"/>
</dbReference>
<evidence type="ECO:0000259" key="3">
    <source>
        <dbReference type="Pfam" id="PF00685"/>
    </source>
</evidence>
<gene>
    <name evidence="4" type="ORF">PoB_004952700</name>
</gene>
<dbReference type="Gene3D" id="3.40.50.300">
    <property type="entry name" value="P-loop containing nucleotide triphosphate hydrolases"/>
    <property type="match status" value="1"/>
</dbReference>
<evidence type="ECO:0000313" key="5">
    <source>
        <dbReference type="Proteomes" id="UP000735302"/>
    </source>
</evidence>
<comment type="caution">
    <text evidence="4">The sequence shown here is derived from an EMBL/GenBank/DDBJ whole genome shotgun (WGS) entry which is preliminary data.</text>
</comment>
<dbReference type="InterPro" id="IPR027417">
    <property type="entry name" value="P-loop_NTPase"/>
</dbReference>
<dbReference type="Pfam" id="PF00685">
    <property type="entry name" value="Sulfotransfer_1"/>
    <property type="match status" value="1"/>
</dbReference>
<reference evidence="4 5" key="1">
    <citation type="journal article" date="2021" name="Elife">
        <title>Chloroplast acquisition without the gene transfer in kleptoplastic sea slugs, Plakobranchus ocellatus.</title>
        <authorList>
            <person name="Maeda T."/>
            <person name="Takahashi S."/>
            <person name="Yoshida T."/>
            <person name="Shimamura S."/>
            <person name="Takaki Y."/>
            <person name="Nagai Y."/>
            <person name="Toyoda A."/>
            <person name="Suzuki Y."/>
            <person name="Arimoto A."/>
            <person name="Ishii H."/>
            <person name="Satoh N."/>
            <person name="Nishiyama T."/>
            <person name="Hasebe M."/>
            <person name="Maruyama T."/>
            <person name="Minagawa J."/>
            <person name="Obokata J."/>
            <person name="Shigenobu S."/>
        </authorList>
    </citation>
    <scope>NUCLEOTIDE SEQUENCE [LARGE SCALE GENOMIC DNA]</scope>
</reference>
<proteinExistence type="inferred from homology"/>
<keyword evidence="5" id="KW-1185">Reference proteome</keyword>
<comment type="similarity">
    <text evidence="1">Belongs to the sulfotransferase 1 family.</text>
</comment>
<evidence type="ECO:0000256" key="2">
    <source>
        <dbReference type="ARBA" id="ARBA00022679"/>
    </source>
</evidence>
<dbReference type="PANTHER" id="PTHR11783">
    <property type="entry name" value="SULFOTRANSFERASE SULT"/>
    <property type="match status" value="1"/>
</dbReference>
<dbReference type="AlphaFoldDB" id="A0AAV4BUK9"/>
<evidence type="ECO:0000313" key="4">
    <source>
        <dbReference type="EMBL" id="GFO23022.1"/>
    </source>
</evidence>
<protein>
    <submittedName>
        <fullName evidence="4">Sulfotransferase</fullName>
    </submittedName>
</protein>
<dbReference type="EMBL" id="BLXT01005500">
    <property type="protein sequence ID" value="GFO23022.1"/>
    <property type="molecule type" value="Genomic_DNA"/>
</dbReference>